<dbReference type="PANTHER" id="PTHR11228">
    <property type="entry name" value="RADICAL SAM DOMAIN PROTEIN"/>
    <property type="match status" value="1"/>
</dbReference>
<evidence type="ECO:0000259" key="5">
    <source>
        <dbReference type="PROSITE" id="PS51918"/>
    </source>
</evidence>
<dbReference type="STRING" id="37658.SAMN05661086_02919"/>
<dbReference type="NCBIfam" id="TIGR04085">
    <property type="entry name" value="rSAM_more_4Fe4S"/>
    <property type="match status" value="1"/>
</dbReference>
<name>A0A1I6KYN7_9FIRM</name>
<keyword evidence="4" id="KW-0411">Iron-sulfur</keyword>
<dbReference type="InterPro" id="IPR011990">
    <property type="entry name" value="TPR-like_helical_dom_sf"/>
</dbReference>
<dbReference type="InterPro" id="IPR007197">
    <property type="entry name" value="rSAM"/>
</dbReference>
<dbReference type="AlphaFoldDB" id="A0A1I6KYN7"/>
<dbReference type="GO" id="GO:0051536">
    <property type="term" value="F:iron-sulfur cluster binding"/>
    <property type="evidence" value="ECO:0007669"/>
    <property type="project" value="UniProtKB-KW"/>
</dbReference>
<evidence type="ECO:0000256" key="1">
    <source>
        <dbReference type="ARBA" id="ARBA00022691"/>
    </source>
</evidence>
<protein>
    <submittedName>
        <fullName evidence="6">Radical SAM additional 4Fe4S-binding SPASM domain-containing protein</fullName>
    </submittedName>
</protein>
<keyword evidence="3" id="KW-0408">Iron</keyword>
<dbReference type="SFLD" id="SFLDG01386">
    <property type="entry name" value="main_SPASM_domain-containing"/>
    <property type="match status" value="1"/>
</dbReference>
<dbReference type="SMART" id="SM00729">
    <property type="entry name" value="Elp3"/>
    <property type="match status" value="1"/>
</dbReference>
<dbReference type="InterPro" id="IPR050377">
    <property type="entry name" value="Radical_SAM_PqqE_MftC-like"/>
</dbReference>
<dbReference type="SUPFAM" id="SSF102114">
    <property type="entry name" value="Radical SAM enzymes"/>
    <property type="match status" value="1"/>
</dbReference>
<feature type="domain" description="Radical SAM core" evidence="5">
    <location>
        <begin position="2"/>
        <end position="210"/>
    </location>
</feature>
<dbReference type="GO" id="GO:0046872">
    <property type="term" value="F:metal ion binding"/>
    <property type="evidence" value="ECO:0007669"/>
    <property type="project" value="UniProtKB-KW"/>
</dbReference>
<keyword evidence="2" id="KW-0479">Metal-binding</keyword>
<evidence type="ECO:0000256" key="3">
    <source>
        <dbReference type="ARBA" id="ARBA00023004"/>
    </source>
</evidence>
<dbReference type="OrthoDB" id="9810775at2"/>
<dbReference type="InterPro" id="IPR058240">
    <property type="entry name" value="rSAM_sf"/>
</dbReference>
<reference evidence="6 7" key="1">
    <citation type="submission" date="2016-10" db="EMBL/GenBank/DDBJ databases">
        <authorList>
            <person name="de Groot N.N."/>
        </authorList>
    </citation>
    <scope>NUCLEOTIDE SEQUENCE [LARGE SCALE GENOMIC DNA]</scope>
    <source>
        <strain evidence="6 7">743A</strain>
    </source>
</reference>
<dbReference type="SFLD" id="SFLDG01067">
    <property type="entry name" value="SPASM/twitch_domain_containing"/>
    <property type="match status" value="1"/>
</dbReference>
<dbReference type="SUPFAM" id="SSF48452">
    <property type="entry name" value="TPR-like"/>
    <property type="match status" value="1"/>
</dbReference>
<dbReference type="InterPro" id="IPR019734">
    <property type="entry name" value="TPR_rpt"/>
</dbReference>
<dbReference type="SMART" id="SM00028">
    <property type="entry name" value="TPR"/>
    <property type="match status" value="3"/>
</dbReference>
<dbReference type="EMBL" id="FOYZ01000011">
    <property type="protein sequence ID" value="SFR96325.1"/>
    <property type="molecule type" value="Genomic_DNA"/>
</dbReference>
<dbReference type="PROSITE" id="PS51918">
    <property type="entry name" value="RADICAL_SAM"/>
    <property type="match status" value="1"/>
</dbReference>
<accession>A0A1I6KYN7</accession>
<evidence type="ECO:0000256" key="2">
    <source>
        <dbReference type="ARBA" id="ARBA00022723"/>
    </source>
</evidence>
<gene>
    <name evidence="6" type="ORF">SAMN05661086_02919</name>
</gene>
<dbReference type="InterPro" id="IPR023885">
    <property type="entry name" value="4Fe4S-binding_SPASM_dom"/>
</dbReference>
<evidence type="ECO:0000313" key="6">
    <source>
        <dbReference type="EMBL" id="SFR96325.1"/>
    </source>
</evidence>
<dbReference type="InterPro" id="IPR013785">
    <property type="entry name" value="Aldolase_TIM"/>
</dbReference>
<keyword evidence="1" id="KW-0949">S-adenosyl-L-methionine</keyword>
<dbReference type="PANTHER" id="PTHR11228:SF7">
    <property type="entry name" value="PQQA PEPTIDE CYCLASE"/>
    <property type="match status" value="1"/>
</dbReference>
<dbReference type="Pfam" id="PF13186">
    <property type="entry name" value="SPASM"/>
    <property type="match status" value="1"/>
</dbReference>
<dbReference type="RefSeq" id="WP_092562186.1">
    <property type="nucleotide sequence ID" value="NZ_FOYZ01000011.1"/>
</dbReference>
<dbReference type="Proteomes" id="UP000199659">
    <property type="component" value="Unassembled WGS sequence"/>
</dbReference>
<dbReference type="Gene3D" id="3.20.20.70">
    <property type="entry name" value="Aldolase class I"/>
    <property type="match status" value="1"/>
</dbReference>
<dbReference type="SFLD" id="SFLDS00029">
    <property type="entry name" value="Radical_SAM"/>
    <property type="match status" value="1"/>
</dbReference>
<organism evidence="6 7">
    <name type="scientific">Anaeromicropila populeti</name>
    <dbReference type="NCBI Taxonomy" id="37658"/>
    <lineage>
        <taxon>Bacteria</taxon>
        <taxon>Bacillati</taxon>
        <taxon>Bacillota</taxon>
        <taxon>Clostridia</taxon>
        <taxon>Lachnospirales</taxon>
        <taxon>Lachnospiraceae</taxon>
        <taxon>Anaeromicropila</taxon>
    </lineage>
</organism>
<evidence type="ECO:0000313" key="7">
    <source>
        <dbReference type="Proteomes" id="UP000199659"/>
    </source>
</evidence>
<dbReference type="Gene3D" id="1.25.40.10">
    <property type="entry name" value="Tetratricopeptide repeat domain"/>
    <property type="match status" value="1"/>
</dbReference>
<keyword evidence="7" id="KW-1185">Reference proteome</keyword>
<dbReference type="CDD" id="cd01335">
    <property type="entry name" value="Radical_SAM"/>
    <property type="match status" value="1"/>
</dbReference>
<evidence type="ECO:0000256" key="4">
    <source>
        <dbReference type="ARBA" id="ARBA00023014"/>
    </source>
</evidence>
<sequence>MKFQPLTCVWEITMGCNMRCKHCGSSCAEPLPDELTTEEAFSFIDQCADIGLKWITLSGGEPLTRKDVVQLVERLSSHGITVNIITNGWLMNEEMVHNLKAAGIKTVAISIDGTREIHNSIRREASYEHAEKSFQLLKQAGITAGAVTTISKQNIANLPVLKEELIRMGLDSWQLQIGLPMGNFSERPEWLIEPAQVDDIIEFCYQTAIENRIKIFPADCIGYYNRKELKARQISFRNPELPLWDGCNAGIRSFGILHNGDILGCTSIRAKEFVEGNIRERPLRTIWEDETKFLWRRNLTKKDLSNECGKCIYGNKCLGGCPNTRLTIHKSIYAENDYCSYHLHLKSLRTTLSALDNVDLLWEKADNYFALKAYQETAYTLDRLLQLTPNHLDGLKLKGYVEYMCSNYELSEQSNRMALSIQPNDVYAWKGLGISLHKQGKSMEGITCLEKAAQLSNYSDEDVLSDLKIVQKEMQTSQIAATLQ</sequence>
<dbReference type="GO" id="GO:0003824">
    <property type="term" value="F:catalytic activity"/>
    <property type="evidence" value="ECO:0007669"/>
    <property type="project" value="InterPro"/>
</dbReference>
<dbReference type="InterPro" id="IPR006638">
    <property type="entry name" value="Elp3/MiaA/NifB-like_rSAM"/>
</dbReference>
<dbReference type="Pfam" id="PF04055">
    <property type="entry name" value="Radical_SAM"/>
    <property type="match status" value="1"/>
</dbReference>
<proteinExistence type="predicted"/>